<dbReference type="Gene3D" id="1.10.189.10">
    <property type="entry name" value="Pyruvate Phosphate Dikinase, domain 2"/>
    <property type="match status" value="1"/>
</dbReference>
<dbReference type="InterPro" id="IPR002192">
    <property type="entry name" value="PPDK_AMP/ATP-bd"/>
</dbReference>
<dbReference type="InterPro" id="IPR010121">
    <property type="entry name" value="Pyruvate_phosphate_dikinase"/>
</dbReference>
<dbReference type="PIRSF" id="PIRSF000853">
    <property type="entry name" value="PPDK"/>
    <property type="match status" value="1"/>
</dbReference>
<feature type="binding site" evidence="13">
    <location>
        <position position="676"/>
    </location>
    <ligand>
        <name>substrate</name>
    </ligand>
</feature>
<keyword evidence="5" id="KW-0808">Transferase</keyword>
<evidence type="ECO:0000256" key="10">
    <source>
        <dbReference type="ARBA" id="ARBA00022842"/>
    </source>
</evidence>
<evidence type="ECO:0000313" key="20">
    <source>
        <dbReference type="Proteomes" id="UP000178526"/>
    </source>
</evidence>
<dbReference type="GO" id="GO:0050242">
    <property type="term" value="F:pyruvate, phosphate dikinase activity"/>
    <property type="evidence" value="ECO:0007669"/>
    <property type="project" value="UniProtKB-UniRule"/>
</dbReference>
<feature type="binding site" evidence="13">
    <location>
        <position position="837"/>
    </location>
    <ligand>
        <name>substrate</name>
    </ligand>
</feature>
<dbReference type="InterPro" id="IPR000121">
    <property type="entry name" value="PEP_util_C"/>
</dbReference>
<evidence type="ECO:0000256" key="6">
    <source>
        <dbReference type="ARBA" id="ARBA00022723"/>
    </source>
</evidence>
<name>A0A1F7RKU6_9BACT</name>
<evidence type="ECO:0000256" key="13">
    <source>
        <dbReference type="PIRSR" id="PIRSR000853-2"/>
    </source>
</evidence>
<dbReference type="InterPro" id="IPR013815">
    <property type="entry name" value="ATP_grasp_subdomain_1"/>
</dbReference>
<evidence type="ECO:0000259" key="18">
    <source>
        <dbReference type="Pfam" id="PF02896"/>
    </source>
</evidence>
<feature type="domain" description="Pyruvate phosphate dikinase AMP/ATP-binding" evidence="17">
    <location>
        <begin position="61"/>
        <end position="296"/>
    </location>
</feature>
<feature type="domain" description="PEP-utilising enzyme C-terminal" evidence="18">
    <location>
        <begin position="538"/>
        <end position="938"/>
    </location>
</feature>
<dbReference type="GO" id="GO:0046872">
    <property type="term" value="F:metal ion binding"/>
    <property type="evidence" value="ECO:0007669"/>
    <property type="project" value="UniProtKB-UniRule"/>
</dbReference>
<evidence type="ECO:0000256" key="11">
    <source>
        <dbReference type="PIRNR" id="PIRNR000853"/>
    </source>
</evidence>
<keyword evidence="9" id="KW-0067">ATP-binding</keyword>
<dbReference type="SUPFAM" id="SSF52009">
    <property type="entry name" value="Phosphohistidine domain"/>
    <property type="match status" value="1"/>
</dbReference>
<dbReference type="GO" id="GO:0005524">
    <property type="term" value="F:ATP binding"/>
    <property type="evidence" value="ECO:0007669"/>
    <property type="project" value="UniProtKB-UniRule"/>
</dbReference>
<evidence type="ECO:0000256" key="9">
    <source>
        <dbReference type="ARBA" id="ARBA00022840"/>
    </source>
</evidence>
<dbReference type="InterPro" id="IPR040442">
    <property type="entry name" value="Pyrv_kinase-like_dom_sf"/>
</dbReference>
<dbReference type="EMBL" id="MGDB01000063">
    <property type="protein sequence ID" value="OGL41808.1"/>
    <property type="molecule type" value="Genomic_DNA"/>
</dbReference>
<feature type="binding site" evidence="13">
    <location>
        <position position="579"/>
    </location>
    <ligand>
        <name>substrate</name>
    </ligand>
</feature>
<feature type="binding site" evidence="13">
    <location>
        <position position="835"/>
    </location>
    <ligand>
        <name>substrate</name>
    </ligand>
</feature>
<feature type="domain" description="PEP-utilising enzyme mobile" evidence="16">
    <location>
        <begin position="425"/>
        <end position="506"/>
    </location>
</feature>
<comment type="cofactor">
    <cofactor evidence="1 11 14">
        <name>Mg(2+)</name>
        <dbReference type="ChEBI" id="CHEBI:18420"/>
    </cofactor>
</comment>
<evidence type="ECO:0000256" key="12">
    <source>
        <dbReference type="PIRSR" id="PIRSR000853-1"/>
    </source>
</evidence>
<dbReference type="SUPFAM" id="SSF51621">
    <property type="entry name" value="Phosphoenolpyruvate/pyruvate domain"/>
    <property type="match status" value="1"/>
</dbReference>
<dbReference type="InterPro" id="IPR008279">
    <property type="entry name" value="PEP-util_enz_mobile_dom"/>
</dbReference>
<dbReference type="Gene3D" id="3.30.470.20">
    <property type="entry name" value="ATP-grasp fold, B domain"/>
    <property type="match status" value="1"/>
</dbReference>
<feature type="binding site" evidence="14">
    <location>
        <position position="814"/>
    </location>
    <ligand>
        <name>Mg(2+)</name>
        <dbReference type="ChEBI" id="CHEBI:18420"/>
    </ligand>
</feature>
<evidence type="ECO:0000256" key="15">
    <source>
        <dbReference type="SAM" id="Coils"/>
    </source>
</evidence>
<feature type="binding site" evidence="14">
    <location>
        <position position="838"/>
    </location>
    <ligand>
        <name>Mg(2+)</name>
        <dbReference type="ChEBI" id="CHEBI:18420"/>
    </ligand>
</feature>
<dbReference type="InterPro" id="IPR036637">
    <property type="entry name" value="Phosphohistidine_dom_sf"/>
</dbReference>
<proteinExistence type="inferred from homology"/>
<evidence type="ECO:0000256" key="2">
    <source>
        <dbReference type="ARBA" id="ARBA00007837"/>
    </source>
</evidence>
<dbReference type="SUPFAM" id="SSF56059">
    <property type="entry name" value="Glutathione synthetase ATP-binding domain-like"/>
    <property type="match status" value="1"/>
</dbReference>
<dbReference type="GO" id="GO:0016301">
    <property type="term" value="F:kinase activity"/>
    <property type="evidence" value="ECO:0007669"/>
    <property type="project" value="UniProtKB-UniRule"/>
</dbReference>
<accession>A0A1F7RKU6</accession>
<dbReference type="Pfam" id="PF01326">
    <property type="entry name" value="PPDK_N"/>
    <property type="match status" value="2"/>
</dbReference>
<feature type="coiled-coil region" evidence="15">
    <location>
        <begin position="610"/>
        <end position="645"/>
    </location>
</feature>
<dbReference type="Gene3D" id="3.30.1490.20">
    <property type="entry name" value="ATP-grasp fold, A domain"/>
    <property type="match status" value="1"/>
</dbReference>
<evidence type="ECO:0000256" key="7">
    <source>
        <dbReference type="ARBA" id="ARBA00022741"/>
    </source>
</evidence>
<evidence type="ECO:0000256" key="5">
    <source>
        <dbReference type="ARBA" id="ARBA00022679"/>
    </source>
</evidence>
<evidence type="ECO:0000259" key="17">
    <source>
        <dbReference type="Pfam" id="PF01326"/>
    </source>
</evidence>
<evidence type="ECO:0000313" key="19">
    <source>
        <dbReference type="EMBL" id="OGL41808.1"/>
    </source>
</evidence>
<dbReference type="Gene3D" id="3.50.30.10">
    <property type="entry name" value="Phosphohistidine domain"/>
    <property type="match status" value="1"/>
</dbReference>
<comment type="catalytic activity">
    <reaction evidence="11">
        <text>pyruvate + phosphate + ATP = phosphoenolpyruvate + AMP + diphosphate + H(+)</text>
        <dbReference type="Rhea" id="RHEA:10756"/>
        <dbReference type="ChEBI" id="CHEBI:15361"/>
        <dbReference type="ChEBI" id="CHEBI:15378"/>
        <dbReference type="ChEBI" id="CHEBI:30616"/>
        <dbReference type="ChEBI" id="CHEBI:33019"/>
        <dbReference type="ChEBI" id="CHEBI:43474"/>
        <dbReference type="ChEBI" id="CHEBI:58702"/>
        <dbReference type="ChEBI" id="CHEBI:456215"/>
        <dbReference type="EC" id="2.7.9.1"/>
    </reaction>
</comment>
<feature type="domain" description="Pyruvate phosphate dikinase AMP/ATP-binding" evidence="17">
    <location>
        <begin position="305"/>
        <end position="359"/>
    </location>
</feature>
<dbReference type="PROSITE" id="PS00742">
    <property type="entry name" value="PEP_ENZYMES_2"/>
    <property type="match status" value="1"/>
</dbReference>
<feature type="binding site" evidence="13">
    <location>
        <position position="814"/>
    </location>
    <ligand>
        <name>substrate</name>
    </ligand>
</feature>
<dbReference type="NCBIfam" id="TIGR01828">
    <property type="entry name" value="pyru_phos_dikin"/>
    <property type="match status" value="1"/>
</dbReference>
<evidence type="ECO:0000256" key="8">
    <source>
        <dbReference type="ARBA" id="ARBA00022777"/>
    </source>
</evidence>
<keyword evidence="15" id="KW-0175">Coiled coil</keyword>
<gene>
    <name evidence="19" type="ORF">A2042_02980</name>
</gene>
<evidence type="ECO:0000256" key="3">
    <source>
        <dbReference type="ARBA" id="ARBA00011994"/>
    </source>
</evidence>
<feature type="active site" description="Tele-phosphohistidine intermediate" evidence="12">
    <location>
        <position position="458"/>
    </location>
</feature>
<dbReference type="InterPro" id="IPR015813">
    <property type="entry name" value="Pyrv/PenolPyrv_kinase-like_dom"/>
</dbReference>
<feature type="binding site" evidence="13">
    <location>
        <position position="838"/>
    </location>
    <ligand>
        <name>substrate</name>
    </ligand>
</feature>
<dbReference type="NCBIfam" id="NF004531">
    <property type="entry name" value="PRK05878.1"/>
    <property type="match status" value="1"/>
</dbReference>
<dbReference type="Pfam" id="PF00391">
    <property type="entry name" value="PEP-utilizers"/>
    <property type="match status" value="1"/>
</dbReference>
<feature type="active site" description="Proton donor" evidence="12">
    <location>
        <position position="900"/>
    </location>
</feature>
<comment type="similarity">
    <text evidence="2 11">Belongs to the PEP-utilizing enzyme family.</text>
</comment>
<dbReference type="AlphaFoldDB" id="A0A1F7RKU6"/>
<dbReference type="Pfam" id="PF02896">
    <property type="entry name" value="PEP-utilizers_C"/>
    <property type="match status" value="1"/>
</dbReference>
<dbReference type="EC" id="2.7.9.1" evidence="3 11"/>
<reference evidence="19 20" key="1">
    <citation type="journal article" date="2016" name="Nat. Commun.">
        <title>Thousands of microbial genomes shed light on interconnected biogeochemical processes in an aquifer system.</title>
        <authorList>
            <person name="Anantharaman K."/>
            <person name="Brown C.T."/>
            <person name="Hug L.A."/>
            <person name="Sharon I."/>
            <person name="Castelle C.J."/>
            <person name="Probst A.J."/>
            <person name="Thomas B.C."/>
            <person name="Singh A."/>
            <person name="Wilkins M.J."/>
            <person name="Karaoz U."/>
            <person name="Brodie E.L."/>
            <person name="Williams K.H."/>
            <person name="Hubbard S.S."/>
            <person name="Banfield J.F."/>
        </authorList>
    </citation>
    <scope>NUCLEOTIDE SEQUENCE [LARGE SCALE GENOMIC DNA]</scope>
</reference>
<dbReference type="InterPro" id="IPR023151">
    <property type="entry name" value="PEP_util_CS"/>
</dbReference>
<evidence type="ECO:0000259" key="16">
    <source>
        <dbReference type="Pfam" id="PF00391"/>
    </source>
</evidence>
<evidence type="ECO:0000256" key="1">
    <source>
        <dbReference type="ARBA" id="ARBA00001946"/>
    </source>
</evidence>
<keyword evidence="7" id="KW-0547">Nucleotide-binding</keyword>
<keyword evidence="8 19" id="KW-0418">Kinase</keyword>
<organism evidence="19 20">
    <name type="scientific">Candidatus Schekmanbacteria bacterium GWA2_38_11</name>
    <dbReference type="NCBI Taxonomy" id="1817876"/>
    <lineage>
        <taxon>Bacteria</taxon>
        <taxon>Candidatus Schekmaniibacteriota</taxon>
    </lineage>
</organism>
<keyword evidence="6 14" id="KW-0479">Metal-binding</keyword>
<sequence>MGKYVYFFGNGAADGTGAMKDLLGGKGAGLAEMTNAGIPVPPGFTITTEACKVYYENRERLPQKIKWDIDEALKRLEGILGLKLGDPKSPLLLSVRSGAKFSMPGMMDTILNLGLNDETVEGLAKKTGNKRFAYDSYRRFIQMFGNVVLGIGKDVFEKLLEAKKKKCHAKYDTDLSWEDLKELVTEYKKEIKKVAGVNFPQDTHIQLSMARDAVFKSWNNPRAVTYRKLNDIPVDLGTAVNIQAMVFGNLGKTSATGVGFTRNPATGKKEFYGEFLINAQGEDVVAGIRTPQPITHLEKVMPEVYKQLKEITGRLEKHYRDVQDFEFTVQDKQLFMLQTRNGKRTGLAAVRIAVDMVEEGLITKEEAILRVEPSSLDQLLHPIFDPKQRLKVKVAAKGLAASPGAATGKIVFTADDAVEWAKKGEKVILVRSETVPDDIHGMNVAKGVLTATGGMTSHAAVVGRQMGKPSVVGCSGLNVNEKEKYVIIDGKKLKEGNYISIDGSTGEVILAQLPTIPSEIIQVVSGKLKESKSEVYKIFQKLLSWAEEVKRLKVRANADIPRDAKIAFAFGAQGIGLCRTEHMFFAEERLPVVVKMILSAGKGQEGLDEIESLKKRIAESSAEQARELKEELKKAEKTYGESVKDYTESLKKLMPMQKNDFYGLFKEMRGYPVTIRTLDPPLHEFLPKREELMVEVATLKASNSKKSSAKIAKLEELLAKVEELHEFNPMLGHRGCRLGITYPEITKMQAQAIFEAACELVAKKKMKVIPEIMIPLVGHVEELRVQKRIVVAAAEEVMKKYKVKIDYFVGTMIELPRGAITADAIAREAEFFSFGTNDLTQTTFGFSRDDAGKFLKIYQKLGILEKDPFATLDVKGVGELVKTGLHKGRSTRENLKVGICGEHGGDPASINFFHKIGLDYVSCSPYRVPIARLAAAHAALSERVKVAEGD</sequence>
<dbReference type="Gene3D" id="3.20.20.60">
    <property type="entry name" value="Phosphoenolpyruvate-binding domains"/>
    <property type="match status" value="1"/>
</dbReference>
<protein>
    <recommendedName>
        <fullName evidence="4 11">Pyruvate, phosphate dikinase</fullName>
        <ecNumber evidence="3 11">2.7.9.1</ecNumber>
    </recommendedName>
</protein>
<dbReference type="PANTHER" id="PTHR22931:SF9">
    <property type="entry name" value="PYRUVATE, PHOSPHATE DIKINASE 1, CHLOROPLASTIC"/>
    <property type="match status" value="1"/>
</dbReference>
<dbReference type="PANTHER" id="PTHR22931">
    <property type="entry name" value="PHOSPHOENOLPYRUVATE DIKINASE-RELATED"/>
    <property type="match status" value="1"/>
</dbReference>
<evidence type="ECO:0000256" key="14">
    <source>
        <dbReference type="PIRSR" id="PIRSR000853-3"/>
    </source>
</evidence>
<keyword evidence="19" id="KW-0670">Pyruvate</keyword>
<dbReference type="Gene3D" id="1.20.80.30">
    <property type="match status" value="1"/>
</dbReference>
<dbReference type="Proteomes" id="UP000178526">
    <property type="component" value="Unassembled WGS sequence"/>
</dbReference>
<feature type="binding site" evidence="13">
    <location>
        <position position="836"/>
    </location>
    <ligand>
        <name>substrate</name>
    </ligand>
</feature>
<keyword evidence="10 14" id="KW-0460">Magnesium</keyword>
<comment type="caution">
    <text evidence="19">The sequence shown here is derived from an EMBL/GenBank/DDBJ whole genome shotgun (WGS) entry which is preliminary data.</text>
</comment>
<evidence type="ECO:0000256" key="4">
    <source>
        <dbReference type="ARBA" id="ARBA00020138"/>
    </source>
</evidence>